<sequence>MCAALACSLFLVAGIASAIAATLDDDRTRGDIHGLFEIREAAVKFMAAENAKNGTRWQVLEPNRKILVTKCALPLHVAWVPKSHGLSGPNVAVSCARTVKPTIQHKWEVFVPVDKRPQRAAGMPANS</sequence>
<evidence type="ECO:0000313" key="2">
    <source>
        <dbReference type="EMBL" id="AYM75504.1"/>
    </source>
</evidence>
<evidence type="ECO:0000313" key="3">
    <source>
        <dbReference type="Proteomes" id="UP000279594"/>
    </source>
</evidence>
<reference evidence="2 3" key="1">
    <citation type="submission" date="2018-10" db="EMBL/GenBank/DDBJ databases">
        <title>Effects of UV and annual dynamics of microbial communities in freshwater RAS systems.</title>
        <authorList>
            <person name="Bekkelund A.K."/>
            <person name="Hansen B.R."/>
            <person name="Stokken H."/>
            <person name="Eriksen B.F."/>
            <person name="Kashulin N.A."/>
        </authorList>
    </citation>
    <scope>NUCLEOTIDE SEQUENCE [LARGE SCALE GENOMIC DNA]</scope>
    <source>
        <strain evidence="2 3">BHSEK</strain>
    </source>
</reference>
<evidence type="ECO:0000256" key="1">
    <source>
        <dbReference type="SAM" id="SignalP"/>
    </source>
</evidence>
<keyword evidence="1" id="KW-0732">Signal</keyword>
<feature type="signal peptide" evidence="1">
    <location>
        <begin position="1"/>
        <end position="20"/>
    </location>
</feature>
<organism evidence="2 3">
    <name type="scientific">Janthinobacterium agaricidamnosum</name>
    <dbReference type="NCBI Taxonomy" id="55508"/>
    <lineage>
        <taxon>Bacteria</taxon>
        <taxon>Pseudomonadati</taxon>
        <taxon>Pseudomonadota</taxon>
        <taxon>Betaproteobacteria</taxon>
        <taxon>Burkholderiales</taxon>
        <taxon>Oxalobacteraceae</taxon>
        <taxon>Janthinobacterium</taxon>
    </lineage>
</organism>
<dbReference type="EMBL" id="CP033019">
    <property type="protein sequence ID" value="AYM75504.1"/>
    <property type="molecule type" value="Genomic_DNA"/>
</dbReference>
<gene>
    <name evidence="2" type="ORF">D9M09_06600</name>
</gene>
<protein>
    <submittedName>
        <fullName evidence="2">Uncharacterized protein</fullName>
    </submittedName>
</protein>
<accession>A0A3G2E674</accession>
<feature type="chain" id="PRO_5018114226" evidence="1">
    <location>
        <begin position="21"/>
        <end position="127"/>
    </location>
</feature>
<name>A0A3G2E674_9BURK</name>
<dbReference type="Proteomes" id="UP000279594">
    <property type="component" value="Chromosome"/>
</dbReference>
<dbReference type="AlphaFoldDB" id="A0A3G2E674"/>
<proteinExistence type="predicted"/>
<keyword evidence="3" id="KW-1185">Reference proteome</keyword>